<dbReference type="Proteomes" id="UP000774617">
    <property type="component" value="Unassembled WGS sequence"/>
</dbReference>
<sequence>MDAALRAPGRPLKKCRRQSQWTACVTPRATQNPDSENCNAHPNCLNGCRSCIEMRHRIQGDRHWWFAARRPYPLSSSMAGVGQGKCQRHGRCRRPGVKLGHRQRRNPAALSDSDAHESLGTRKVPQEIRKKSPAGITFHKAISCPPTAVLGKEGGVRRADVQKDGARSLPGGVRWAGWSVSCHPQAGEFGILGRELQSGRSSRW</sequence>
<name>A0ABQ8GP29_9PEZI</name>
<feature type="region of interest" description="Disordered" evidence="1">
    <location>
        <begin position="99"/>
        <end position="122"/>
    </location>
</feature>
<proteinExistence type="predicted"/>
<evidence type="ECO:0000313" key="2">
    <source>
        <dbReference type="EMBL" id="KAH7061512.1"/>
    </source>
</evidence>
<evidence type="ECO:0000256" key="1">
    <source>
        <dbReference type="SAM" id="MobiDB-lite"/>
    </source>
</evidence>
<accession>A0ABQ8GP29</accession>
<dbReference type="EMBL" id="JAGTJR010000004">
    <property type="protein sequence ID" value="KAH7061512.1"/>
    <property type="molecule type" value="Genomic_DNA"/>
</dbReference>
<comment type="caution">
    <text evidence="2">The sequence shown here is derived from an EMBL/GenBank/DDBJ whole genome shotgun (WGS) entry which is preliminary data.</text>
</comment>
<keyword evidence="3" id="KW-1185">Reference proteome</keyword>
<feature type="compositionally biased region" description="Basic and acidic residues" evidence="1">
    <location>
        <begin position="113"/>
        <end position="122"/>
    </location>
</feature>
<organism evidence="2 3">
    <name type="scientific">Macrophomina phaseolina</name>
    <dbReference type="NCBI Taxonomy" id="35725"/>
    <lineage>
        <taxon>Eukaryota</taxon>
        <taxon>Fungi</taxon>
        <taxon>Dikarya</taxon>
        <taxon>Ascomycota</taxon>
        <taxon>Pezizomycotina</taxon>
        <taxon>Dothideomycetes</taxon>
        <taxon>Dothideomycetes incertae sedis</taxon>
        <taxon>Botryosphaeriales</taxon>
        <taxon>Botryosphaeriaceae</taxon>
        <taxon>Macrophomina</taxon>
    </lineage>
</organism>
<evidence type="ECO:0000313" key="3">
    <source>
        <dbReference type="Proteomes" id="UP000774617"/>
    </source>
</evidence>
<gene>
    <name evidence="2" type="ORF">B0J12DRAFT_298569</name>
</gene>
<reference evidence="2 3" key="1">
    <citation type="journal article" date="2021" name="Nat. Commun.">
        <title>Genetic determinants of endophytism in the Arabidopsis root mycobiome.</title>
        <authorList>
            <person name="Mesny F."/>
            <person name="Miyauchi S."/>
            <person name="Thiergart T."/>
            <person name="Pickel B."/>
            <person name="Atanasova L."/>
            <person name="Karlsson M."/>
            <person name="Huettel B."/>
            <person name="Barry K.W."/>
            <person name="Haridas S."/>
            <person name="Chen C."/>
            <person name="Bauer D."/>
            <person name="Andreopoulos W."/>
            <person name="Pangilinan J."/>
            <person name="LaButti K."/>
            <person name="Riley R."/>
            <person name="Lipzen A."/>
            <person name="Clum A."/>
            <person name="Drula E."/>
            <person name="Henrissat B."/>
            <person name="Kohler A."/>
            <person name="Grigoriev I.V."/>
            <person name="Martin F.M."/>
            <person name="Hacquard S."/>
        </authorList>
    </citation>
    <scope>NUCLEOTIDE SEQUENCE [LARGE SCALE GENOMIC DNA]</scope>
    <source>
        <strain evidence="2 3">MPI-SDFR-AT-0080</strain>
    </source>
</reference>
<protein>
    <submittedName>
        <fullName evidence="2">Uncharacterized protein</fullName>
    </submittedName>
</protein>